<dbReference type="PANTHER" id="PTHR46167:SF1">
    <property type="entry name" value="N-LYSINE METHYLTRANSFERASE KMT5A"/>
    <property type="match status" value="1"/>
</dbReference>
<dbReference type="GO" id="GO:0005634">
    <property type="term" value="C:nucleus"/>
    <property type="evidence" value="ECO:0007669"/>
    <property type="project" value="TreeGrafter"/>
</dbReference>
<gene>
    <name evidence="2" type="ORF">C1SCF055_LOCUS22286</name>
</gene>
<dbReference type="InterPro" id="IPR051760">
    <property type="entry name" value="KMT5A"/>
</dbReference>
<dbReference type="GO" id="GO:0005700">
    <property type="term" value="C:polytene chromosome"/>
    <property type="evidence" value="ECO:0007669"/>
    <property type="project" value="TreeGrafter"/>
</dbReference>
<dbReference type="EMBL" id="CAMXCT020002113">
    <property type="protein sequence ID" value="CAL1149134.1"/>
    <property type="molecule type" value="Genomic_DNA"/>
</dbReference>
<dbReference type="Proteomes" id="UP001152797">
    <property type="component" value="Unassembled WGS sequence"/>
</dbReference>
<dbReference type="PANTHER" id="PTHR46167">
    <property type="entry name" value="N-LYSINE METHYLTRANSFERASE KMT5A"/>
    <property type="match status" value="1"/>
</dbReference>
<dbReference type="EMBL" id="CAMXCT030002113">
    <property type="protein sequence ID" value="CAL4783071.1"/>
    <property type="molecule type" value="Genomic_DNA"/>
</dbReference>
<evidence type="ECO:0000259" key="1">
    <source>
        <dbReference type="PROSITE" id="PS50280"/>
    </source>
</evidence>
<dbReference type="PROSITE" id="PS50280">
    <property type="entry name" value="SET"/>
    <property type="match status" value="1"/>
</dbReference>
<dbReference type="EMBL" id="CAMXCT010002113">
    <property type="protein sequence ID" value="CAI3995759.1"/>
    <property type="molecule type" value="Genomic_DNA"/>
</dbReference>
<dbReference type="InterPro" id="IPR046341">
    <property type="entry name" value="SET_dom_sf"/>
</dbReference>
<protein>
    <recommendedName>
        <fullName evidence="1">SET domain-containing protein</fullName>
    </recommendedName>
</protein>
<dbReference type="Pfam" id="PF00856">
    <property type="entry name" value="SET"/>
    <property type="match status" value="1"/>
</dbReference>
<feature type="domain" description="SET" evidence="1">
    <location>
        <begin position="10"/>
        <end position="124"/>
    </location>
</feature>
<reference evidence="2" key="1">
    <citation type="submission" date="2022-10" db="EMBL/GenBank/DDBJ databases">
        <authorList>
            <person name="Chen Y."/>
            <person name="Dougan E. K."/>
            <person name="Chan C."/>
            <person name="Rhodes N."/>
            <person name="Thang M."/>
        </authorList>
    </citation>
    <scope>NUCLEOTIDE SEQUENCE</scope>
</reference>
<proteinExistence type="predicted"/>
<organism evidence="2">
    <name type="scientific">Cladocopium goreaui</name>
    <dbReference type="NCBI Taxonomy" id="2562237"/>
    <lineage>
        <taxon>Eukaryota</taxon>
        <taxon>Sar</taxon>
        <taxon>Alveolata</taxon>
        <taxon>Dinophyceae</taxon>
        <taxon>Suessiales</taxon>
        <taxon>Symbiodiniaceae</taxon>
        <taxon>Cladocopium</taxon>
    </lineage>
</organism>
<dbReference type="SMART" id="SM00317">
    <property type="entry name" value="SET"/>
    <property type="match status" value="1"/>
</dbReference>
<sequence length="169" mass="18880">MSHAVAVSPVPLEVRPSLLGEDAGNGLFVLQAVSPGEVLCEYRGRLLCTSEAMRLENKSYLMRIGPQEYIDAREELEVLARFINDCRNPAVYNVRFEKRPGEGRAMVVAVRPISAGEELFVDYGRWYWASLRPKQLAVKHAAEILQAVEAAREADSLHENGQQVENNQA</sequence>
<keyword evidence="4" id="KW-1185">Reference proteome</keyword>
<comment type="caution">
    <text evidence="2">The sequence shown here is derived from an EMBL/GenBank/DDBJ whole genome shotgun (WGS) entry which is preliminary data.</text>
</comment>
<dbReference type="AlphaFoldDB" id="A0A9P1CP54"/>
<dbReference type="GO" id="GO:0006357">
    <property type="term" value="P:regulation of transcription by RNA polymerase II"/>
    <property type="evidence" value="ECO:0007669"/>
    <property type="project" value="TreeGrafter"/>
</dbReference>
<dbReference type="Gene3D" id="2.170.270.10">
    <property type="entry name" value="SET domain"/>
    <property type="match status" value="1"/>
</dbReference>
<evidence type="ECO:0000313" key="3">
    <source>
        <dbReference type="EMBL" id="CAL1149134.1"/>
    </source>
</evidence>
<dbReference type="OrthoDB" id="5560686at2759"/>
<accession>A0A9P1CP54</accession>
<dbReference type="SUPFAM" id="SSF82199">
    <property type="entry name" value="SET domain"/>
    <property type="match status" value="1"/>
</dbReference>
<dbReference type="InterPro" id="IPR001214">
    <property type="entry name" value="SET_dom"/>
</dbReference>
<evidence type="ECO:0000313" key="2">
    <source>
        <dbReference type="EMBL" id="CAI3995759.1"/>
    </source>
</evidence>
<reference evidence="3" key="2">
    <citation type="submission" date="2024-04" db="EMBL/GenBank/DDBJ databases">
        <authorList>
            <person name="Chen Y."/>
            <person name="Shah S."/>
            <person name="Dougan E. K."/>
            <person name="Thang M."/>
            <person name="Chan C."/>
        </authorList>
    </citation>
    <scope>NUCLEOTIDE SEQUENCE [LARGE SCALE GENOMIC DNA]</scope>
</reference>
<evidence type="ECO:0000313" key="4">
    <source>
        <dbReference type="Proteomes" id="UP001152797"/>
    </source>
</evidence>
<name>A0A9P1CP54_9DINO</name>
<dbReference type="GO" id="GO:0042799">
    <property type="term" value="F:histone H4K20 methyltransferase activity"/>
    <property type="evidence" value="ECO:0007669"/>
    <property type="project" value="TreeGrafter"/>
</dbReference>